<dbReference type="GO" id="GO:0042594">
    <property type="term" value="P:response to starvation"/>
    <property type="evidence" value="ECO:0007669"/>
    <property type="project" value="TreeGrafter"/>
</dbReference>
<feature type="compositionally biased region" description="Basic residues" evidence="1">
    <location>
        <begin position="46"/>
        <end position="58"/>
    </location>
</feature>
<evidence type="ECO:0000313" key="3">
    <source>
        <dbReference type="Proteomes" id="UP001056384"/>
    </source>
</evidence>
<evidence type="ECO:0000256" key="1">
    <source>
        <dbReference type="SAM" id="MobiDB-lite"/>
    </source>
</evidence>
<protein>
    <submittedName>
        <fullName evidence="2">WD40-repeat-containing domain superfamily</fullName>
    </submittedName>
</protein>
<dbReference type="OrthoDB" id="3938623at2759"/>
<accession>A0A9Q9EDR0</accession>
<dbReference type="GO" id="GO:0006914">
    <property type="term" value="P:autophagy"/>
    <property type="evidence" value="ECO:0007669"/>
    <property type="project" value="InterPro"/>
</dbReference>
<dbReference type="PANTHER" id="PTHR13268">
    <property type="entry name" value="BREAST CARCINOMA AMPLIFIED SEQUENCE 3"/>
    <property type="match status" value="1"/>
</dbReference>
<keyword evidence="3" id="KW-1185">Reference proteome</keyword>
<name>A0A9Q9EDR0_9PEZI</name>
<feature type="compositionally biased region" description="Acidic residues" evidence="1">
    <location>
        <begin position="1082"/>
        <end position="1091"/>
    </location>
</feature>
<dbReference type="PANTHER" id="PTHR13268:SF0">
    <property type="entry name" value="BCAS3 MICROTUBULE ASSOCIATED CELL MIGRATION FACTOR"/>
    <property type="match status" value="1"/>
</dbReference>
<feature type="compositionally biased region" description="Polar residues" evidence="1">
    <location>
        <begin position="1040"/>
        <end position="1053"/>
    </location>
</feature>
<gene>
    <name evidence="2" type="ORF">Slin15195_G003890</name>
</gene>
<dbReference type="InterPro" id="IPR045142">
    <property type="entry name" value="BCAS3-like"/>
</dbReference>
<feature type="region of interest" description="Disordered" evidence="1">
    <location>
        <begin position="1"/>
        <end position="110"/>
    </location>
</feature>
<dbReference type="SUPFAM" id="SSF50978">
    <property type="entry name" value="WD40 repeat-like"/>
    <property type="match status" value="1"/>
</dbReference>
<organism evidence="2 3">
    <name type="scientific">Septoria linicola</name>
    <dbReference type="NCBI Taxonomy" id="215465"/>
    <lineage>
        <taxon>Eukaryota</taxon>
        <taxon>Fungi</taxon>
        <taxon>Dikarya</taxon>
        <taxon>Ascomycota</taxon>
        <taxon>Pezizomycotina</taxon>
        <taxon>Dothideomycetes</taxon>
        <taxon>Dothideomycetidae</taxon>
        <taxon>Mycosphaerellales</taxon>
        <taxon>Mycosphaerellaceae</taxon>
        <taxon>Septoria</taxon>
    </lineage>
</organism>
<dbReference type="Proteomes" id="UP001056384">
    <property type="component" value="Chromosome 1"/>
</dbReference>
<sequence length="1091" mass="117552">MPSAEDLVPDLDNIDEPPPATDVAPKPAAAQELEDAWGLSASPPKTSKKKKKGKKHAKAQQLVEDGEESSAYPKSITPSPPTDHGITSQPIPYQTLIGNLETESATHDDRSENITAFIDADAVPDAVPVAKPSLDEPPTAPSPRPVVTRPVSVSQPTQSSGGRHRASSQLSPKPAVTGAVIPPRRESFVKHASPRPRLVEPPPPHMPQAHFFGLPDLALGLGQRPEGGKVAGSEGYCCRLDSFADAGNETSAKKSRDALLVGSDGGLEVFRILPNKLEVVGRLEGLRGAVIGAKILPHVERHDAIQDLRPLVAVLIHGPMLDNRHDSGPEGDDFGPLGNDTTTRFQTTVDIYSLQTQQYLATLYASRPVTVGQPSIGQVPSLPRPVGDFELDAHGRFIILSSGKSGEVFVFTDAPNGVLSEPQFRCIGKFWTSIQRPLSVRPVAGHEGTLPAPELADEPHKAIFSASPRWLAIVPPSPSSSISIGGSPLTAEVNPFPPGISTHAPPPQPPITCEVVNTDTEGTWSRLGRQAAQGLVKVSQKGFEMGWQGWKELTQPSPPGIRSTPDHDLLQEAFPPTKAPLDDLRATKEPALLSLIDMDSLLTWEIQKPKYAPLPFATIALLEGCNFVSLSTGGTRLLTSSRKGEVSVVWDLTQVAHGISRRQEMENIEHSTCPSVKQLLRIARNSPSTVLSCAWSRDDDSVALLTSHGTIHLHEVPAQPMSRKRPRKPAVPVSAVEKADATVSLSTGLSPPSSGFLGSIKSWSQTVSTQVTSMRATAPTSAFALPTTFAGFREATAAAGNAGSRAVARGLSQGLTAAKVASSDYWHADDNKIRHTKALQTPFSAKSIKWIRRNTTTSLAVVCGGTVHVHPVQRVTRRKGQEIVSGLKHERYAHKAFPLPPISTKSDNLRILDSCAEQGPHGFWSLRTPSSPEMSRPRFSSTIPAPVLLSTNDVETNAPYCPFHVGFQIGIFAFEEMDHSQYKESTELVQFQTKGHGADEQPWTFGELLPPSTKVNDHMPDEFRESTYGIDEEEEDVGSQMESKLTIQPVRSGSKQEEQIRVNTRRRGKAKGGGGGGYNEPDLMEDGDGFL</sequence>
<dbReference type="AlphaFoldDB" id="A0A9Q9EDR0"/>
<dbReference type="GO" id="GO:0005737">
    <property type="term" value="C:cytoplasm"/>
    <property type="evidence" value="ECO:0007669"/>
    <property type="project" value="TreeGrafter"/>
</dbReference>
<feature type="region of interest" description="Disordered" evidence="1">
    <location>
        <begin position="1032"/>
        <end position="1091"/>
    </location>
</feature>
<feature type="compositionally biased region" description="Low complexity" evidence="1">
    <location>
        <begin position="145"/>
        <end position="157"/>
    </location>
</feature>
<dbReference type="EMBL" id="CP099418">
    <property type="protein sequence ID" value="USW47070.1"/>
    <property type="molecule type" value="Genomic_DNA"/>
</dbReference>
<dbReference type="InterPro" id="IPR036322">
    <property type="entry name" value="WD40_repeat_dom_sf"/>
</dbReference>
<feature type="region of interest" description="Disordered" evidence="1">
    <location>
        <begin position="128"/>
        <end position="178"/>
    </location>
</feature>
<evidence type="ECO:0000313" key="2">
    <source>
        <dbReference type="EMBL" id="USW47070.1"/>
    </source>
</evidence>
<reference evidence="2" key="1">
    <citation type="submission" date="2022-06" db="EMBL/GenBank/DDBJ databases">
        <title>Complete genome sequences of two strains of the flax pathogen Septoria linicola.</title>
        <authorList>
            <person name="Lapalu N."/>
            <person name="Simon A."/>
            <person name="Demenou B."/>
            <person name="Paumier D."/>
            <person name="Guillot M.-P."/>
            <person name="Gout L."/>
            <person name="Valade R."/>
        </authorList>
    </citation>
    <scope>NUCLEOTIDE SEQUENCE</scope>
    <source>
        <strain evidence="2">SE15195</strain>
    </source>
</reference>
<proteinExistence type="predicted"/>